<evidence type="ECO:0000256" key="12">
    <source>
        <dbReference type="ARBA" id="ARBA00022741"/>
    </source>
</evidence>
<dbReference type="EC" id="4.2.3.4" evidence="7 18"/>
<keyword evidence="19" id="KW-0812">Transmembrane</keyword>
<comment type="pathway">
    <text evidence="5 18">Metabolic intermediate biosynthesis; chorismate biosynthesis; chorismate from D-erythrose 4-phosphate and phosphoenolpyruvate: step 2/7.</text>
</comment>
<keyword evidence="12 18" id="KW-0547">Nucleotide-binding</keyword>
<dbReference type="Proteomes" id="UP001497533">
    <property type="component" value="Chromosome"/>
</dbReference>
<dbReference type="Gene3D" id="1.20.1090.10">
    <property type="entry name" value="Dehydroquinate synthase-like - alpha domain"/>
    <property type="match status" value="1"/>
</dbReference>
<comment type="cofactor">
    <cofactor evidence="2 18">
        <name>NAD(+)</name>
        <dbReference type="ChEBI" id="CHEBI:57540"/>
    </cofactor>
</comment>
<dbReference type="InterPro" id="IPR016037">
    <property type="entry name" value="DHQ_synth_AroB"/>
</dbReference>
<dbReference type="InterPro" id="IPR030960">
    <property type="entry name" value="DHQS/DOIS_N"/>
</dbReference>
<keyword evidence="15 18" id="KW-0057">Aromatic amino acid biosynthesis</keyword>
<comment type="catalytic activity">
    <reaction evidence="1 18">
        <text>7-phospho-2-dehydro-3-deoxy-D-arabino-heptonate = 3-dehydroquinate + phosphate</text>
        <dbReference type="Rhea" id="RHEA:21968"/>
        <dbReference type="ChEBI" id="CHEBI:32364"/>
        <dbReference type="ChEBI" id="CHEBI:43474"/>
        <dbReference type="ChEBI" id="CHEBI:58394"/>
        <dbReference type="EC" id="4.2.3.4"/>
    </reaction>
</comment>
<evidence type="ECO:0000256" key="16">
    <source>
        <dbReference type="ARBA" id="ARBA00023239"/>
    </source>
</evidence>
<dbReference type="InterPro" id="IPR050071">
    <property type="entry name" value="Dehydroquinate_synthase"/>
</dbReference>
<dbReference type="PANTHER" id="PTHR43622:SF7">
    <property type="entry name" value="3-DEHYDROQUINATE SYNTHASE, CHLOROPLASTIC"/>
    <property type="match status" value="1"/>
</dbReference>
<evidence type="ECO:0000256" key="11">
    <source>
        <dbReference type="ARBA" id="ARBA00022723"/>
    </source>
</evidence>
<evidence type="ECO:0000256" key="14">
    <source>
        <dbReference type="ARBA" id="ARBA00023027"/>
    </source>
</evidence>
<dbReference type="InterPro" id="IPR030963">
    <property type="entry name" value="DHQ_synth_fam"/>
</dbReference>
<comment type="similarity">
    <text evidence="6 18">Belongs to the sugar phosphate cyclases superfamily. Dehydroquinate synthase family.</text>
</comment>
<keyword evidence="13 18" id="KW-0862">Zinc</keyword>
<organism evidence="22 23">
    <name type="scientific">Candidatus Providencia siddallii</name>
    <dbReference type="NCBI Taxonomy" id="1715285"/>
    <lineage>
        <taxon>Bacteria</taxon>
        <taxon>Pseudomonadati</taxon>
        <taxon>Pseudomonadota</taxon>
        <taxon>Gammaproteobacteria</taxon>
        <taxon>Enterobacterales</taxon>
        <taxon>Morganellaceae</taxon>
        <taxon>Providencia</taxon>
    </lineage>
</organism>
<feature type="domain" description="3-dehydroquinate synthase C-terminal" evidence="21">
    <location>
        <begin position="181"/>
        <end position="326"/>
    </location>
</feature>
<feature type="binding site" evidence="18">
    <location>
        <begin position="105"/>
        <end position="109"/>
    </location>
    <ligand>
        <name>NAD(+)</name>
        <dbReference type="ChEBI" id="CHEBI:57540"/>
    </ligand>
</feature>
<evidence type="ECO:0000256" key="1">
    <source>
        <dbReference type="ARBA" id="ARBA00001393"/>
    </source>
</evidence>
<evidence type="ECO:0000256" key="15">
    <source>
        <dbReference type="ARBA" id="ARBA00023141"/>
    </source>
</evidence>
<dbReference type="CDD" id="cd08195">
    <property type="entry name" value="DHQS"/>
    <property type="match status" value="1"/>
</dbReference>
<evidence type="ECO:0000259" key="20">
    <source>
        <dbReference type="Pfam" id="PF01761"/>
    </source>
</evidence>
<evidence type="ECO:0000256" key="19">
    <source>
        <dbReference type="SAM" id="Phobius"/>
    </source>
</evidence>
<reference evidence="22" key="1">
    <citation type="submission" date="2024-04" db="EMBL/GenBank/DDBJ databases">
        <authorList>
            <person name="Manzano-Marin A."/>
            <person name="Manzano-Marin A."/>
            <person name="Alejandro Manzano Marin A."/>
        </authorList>
    </citation>
    <scope>NUCLEOTIDE SEQUENCE [LARGE SCALE GENOMIC DNA]</scope>
    <source>
        <strain evidence="22">TABTEA</strain>
    </source>
</reference>
<evidence type="ECO:0000256" key="5">
    <source>
        <dbReference type="ARBA" id="ARBA00004661"/>
    </source>
</evidence>
<feature type="binding site" evidence="18">
    <location>
        <position position="184"/>
    </location>
    <ligand>
        <name>Zn(2+)</name>
        <dbReference type="ChEBI" id="CHEBI:29105"/>
    </ligand>
</feature>
<feature type="binding site" evidence="18">
    <location>
        <begin position="129"/>
        <end position="130"/>
    </location>
    <ligand>
        <name>NAD(+)</name>
        <dbReference type="ChEBI" id="CHEBI:57540"/>
    </ligand>
</feature>
<evidence type="ECO:0000256" key="3">
    <source>
        <dbReference type="ARBA" id="ARBA00003485"/>
    </source>
</evidence>
<keyword evidence="19" id="KW-0472">Membrane</keyword>
<evidence type="ECO:0000256" key="13">
    <source>
        <dbReference type="ARBA" id="ARBA00022833"/>
    </source>
</evidence>
<feature type="transmembrane region" description="Helical" evidence="19">
    <location>
        <begin position="97"/>
        <end position="118"/>
    </location>
</feature>
<evidence type="ECO:0000256" key="4">
    <source>
        <dbReference type="ARBA" id="ARBA00004496"/>
    </source>
</evidence>
<dbReference type="Gene3D" id="3.40.50.1970">
    <property type="match status" value="1"/>
</dbReference>
<feature type="binding site" evidence="18">
    <location>
        <position position="248"/>
    </location>
    <ligand>
        <name>Zn(2+)</name>
        <dbReference type="ChEBI" id="CHEBI:29105"/>
    </ligand>
</feature>
<evidence type="ECO:0000313" key="22">
    <source>
        <dbReference type="EMBL" id="CAL1329312.1"/>
    </source>
</evidence>
<keyword evidence="14 18" id="KW-0520">NAD</keyword>
<dbReference type="InterPro" id="IPR056179">
    <property type="entry name" value="DHQS_C"/>
</dbReference>
<feature type="binding site" evidence="18">
    <location>
        <begin position="169"/>
        <end position="172"/>
    </location>
    <ligand>
        <name>NAD(+)</name>
        <dbReference type="ChEBI" id="CHEBI:57540"/>
    </ligand>
</feature>
<dbReference type="Pfam" id="PF01761">
    <property type="entry name" value="DHQ_synthase"/>
    <property type="match status" value="1"/>
</dbReference>
<dbReference type="PIRSF" id="PIRSF001455">
    <property type="entry name" value="DHQ_synth"/>
    <property type="match status" value="1"/>
</dbReference>
<protein>
    <recommendedName>
        <fullName evidence="8 18">3-dehydroquinate synthase</fullName>
        <shortName evidence="18">DHQS</shortName>
        <ecNumber evidence="7 18">4.2.3.4</ecNumber>
    </recommendedName>
</protein>
<feature type="domain" description="3-dehydroquinate synthase N-terminal" evidence="20">
    <location>
        <begin position="67"/>
        <end position="179"/>
    </location>
</feature>
<evidence type="ECO:0000259" key="21">
    <source>
        <dbReference type="Pfam" id="PF24621"/>
    </source>
</evidence>
<comment type="cofactor">
    <cofactor evidence="18">
        <name>Co(2+)</name>
        <dbReference type="ChEBI" id="CHEBI:48828"/>
    </cofactor>
    <cofactor evidence="18">
        <name>Zn(2+)</name>
        <dbReference type="ChEBI" id="CHEBI:29105"/>
    </cofactor>
    <text evidence="18">Binds 1 divalent metal cation per subunit. Can use either Co(2+) or Zn(2+).</text>
</comment>
<keyword evidence="23" id="KW-1185">Reference proteome</keyword>
<evidence type="ECO:0000256" key="6">
    <source>
        <dbReference type="ARBA" id="ARBA00005412"/>
    </source>
</evidence>
<dbReference type="Pfam" id="PF24621">
    <property type="entry name" value="DHQS_C"/>
    <property type="match status" value="1"/>
</dbReference>
<feature type="binding site" evidence="18">
    <location>
        <position position="151"/>
    </location>
    <ligand>
        <name>NAD(+)</name>
        <dbReference type="ChEBI" id="CHEBI:57540"/>
    </ligand>
</feature>
<gene>
    <name evidence="18 22" type="primary">aroB</name>
    <name evidence="22" type="ORF">PRHACTZTBTEA_392</name>
</gene>
<dbReference type="SUPFAM" id="SSF56796">
    <property type="entry name" value="Dehydroquinate synthase-like"/>
    <property type="match status" value="1"/>
</dbReference>
<evidence type="ECO:0000256" key="2">
    <source>
        <dbReference type="ARBA" id="ARBA00001911"/>
    </source>
</evidence>
<feature type="binding site" evidence="18">
    <location>
        <position position="265"/>
    </location>
    <ligand>
        <name>Zn(2+)</name>
        <dbReference type="ChEBI" id="CHEBI:29105"/>
    </ligand>
</feature>
<keyword evidence="9 18" id="KW-0963">Cytoplasm</keyword>
<keyword evidence="11 18" id="KW-0479">Metal-binding</keyword>
<comment type="function">
    <text evidence="3 18">Catalyzes the conversion of 3-deoxy-D-arabino-heptulosonate 7-phosphate (DAHP) to dehydroquinate (DHQ).</text>
</comment>
<proteinExistence type="inferred from homology"/>
<name>A0ABM9NPC2_9GAMM</name>
<feature type="binding site" evidence="18">
    <location>
        <begin position="71"/>
        <end position="76"/>
    </location>
    <ligand>
        <name>NAD(+)</name>
        <dbReference type="ChEBI" id="CHEBI:57540"/>
    </ligand>
</feature>
<accession>A0ABM9NPC2</accession>
<keyword evidence="17 18" id="KW-0170">Cobalt</keyword>
<sequence>MTKYCITINDVNYPVKIIKNLYHKINIFKQLISTKQIIIITNKTIKTFYLKTIKNIFKNTVIKIDSIIIPDGEKYKNLSIINNIITKLLKKKYTKNITLLALGGGVIGDITGFVASIYKRGVQFIQVPTTLLSQVDSSIGGKVGVNHILGKNMIGTFYKPTSVIINLDFLKTLPKRELYSGFAEVIKYSIILDKAFFNWLENNINLLLQLNKEAIEYCVYKCCKLKLKIVSIDEKEKKSLRTLLNFGHTFGHAIETYMCYGTWLHGEAISVGIAIATKISELKKQITSKEANRIITLLKQAHLPIKGPFEMKPNHYITYMINDKKNINNKINLILPISIGKSIIYQNIDIKTITLAISYLK</sequence>
<evidence type="ECO:0000256" key="9">
    <source>
        <dbReference type="ARBA" id="ARBA00022490"/>
    </source>
</evidence>
<evidence type="ECO:0000256" key="10">
    <source>
        <dbReference type="ARBA" id="ARBA00022605"/>
    </source>
</evidence>
<dbReference type="RefSeq" id="WP_341764781.1">
    <property type="nucleotide sequence ID" value="NZ_OZ034688.1"/>
</dbReference>
<evidence type="ECO:0000256" key="18">
    <source>
        <dbReference type="HAMAP-Rule" id="MF_00110"/>
    </source>
</evidence>
<keyword evidence="16 18" id="KW-0456">Lyase</keyword>
<evidence type="ECO:0000256" key="7">
    <source>
        <dbReference type="ARBA" id="ARBA00013031"/>
    </source>
</evidence>
<evidence type="ECO:0000256" key="17">
    <source>
        <dbReference type="ARBA" id="ARBA00023285"/>
    </source>
</evidence>
<keyword evidence="10 18" id="KW-0028">Amino-acid biosynthesis</keyword>
<dbReference type="PANTHER" id="PTHR43622">
    <property type="entry name" value="3-DEHYDROQUINATE SYNTHASE"/>
    <property type="match status" value="1"/>
</dbReference>
<comment type="subcellular location">
    <subcellularLocation>
        <location evidence="4 18">Cytoplasm</location>
    </subcellularLocation>
</comment>
<feature type="binding site" evidence="18">
    <location>
        <position position="142"/>
    </location>
    <ligand>
        <name>NAD(+)</name>
        <dbReference type="ChEBI" id="CHEBI:57540"/>
    </ligand>
</feature>
<evidence type="ECO:0000256" key="8">
    <source>
        <dbReference type="ARBA" id="ARBA00017684"/>
    </source>
</evidence>
<evidence type="ECO:0000313" key="23">
    <source>
        <dbReference type="Proteomes" id="UP001497533"/>
    </source>
</evidence>
<dbReference type="HAMAP" id="MF_00110">
    <property type="entry name" value="DHQ_synthase"/>
    <property type="match status" value="1"/>
</dbReference>
<dbReference type="GO" id="GO:0003856">
    <property type="term" value="F:3-dehydroquinate synthase activity"/>
    <property type="evidence" value="ECO:0007669"/>
    <property type="project" value="UniProtKB-EC"/>
</dbReference>
<keyword evidence="19" id="KW-1133">Transmembrane helix</keyword>
<dbReference type="EMBL" id="OZ034688">
    <property type="protein sequence ID" value="CAL1329312.1"/>
    <property type="molecule type" value="Genomic_DNA"/>
</dbReference>
<dbReference type="NCBIfam" id="TIGR01357">
    <property type="entry name" value="aroB"/>
    <property type="match status" value="1"/>
</dbReference>